<evidence type="ECO:0000313" key="4">
    <source>
        <dbReference type="Proteomes" id="UP000326557"/>
    </source>
</evidence>
<feature type="compositionally biased region" description="Basic and acidic residues" evidence="1">
    <location>
        <begin position="86"/>
        <end position="99"/>
    </location>
</feature>
<name>A0A5E7FS23_PSEFL</name>
<feature type="region of interest" description="Disordered" evidence="1">
    <location>
        <begin position="1"/>
        <end position="25"/>
    </location>
</feature>
<evidence type="ECO:0000313" key="3">
    <source>
        <dbReference type="EMBL" id="VVO42146.1"/>
    </source>
</evidence>
<gene>
    <name evidence="2" type="ORF">PS704_05976</name>
    <name evidence="3" type="ORF">PS704_05981</name>
</gene>
<organism evidence="3 4">
    <name type="scientific">Pseudomonas fluorescens</name>
    <dbReference type="NCBI Taxonomy" id="294"/>
    <lineage>
        <taxon>Bacteria</taxon>
        <taxon>Pseudomonadati</taxon>
        <taxon>Pseudomonadota</taxon>
        <taxon>Gammaproteobacteria</taxon>
        <taxon>Pseudomonadales</taxon>
        <taxon>Pseudomonadaceae</taxon>
        <taxon>Pseudomonas</taxon>
    </lineage>
</organism>
<reference evidence="3 4" key="1">
    <citation type="submission" date="2019-09" db="EMBL/GenBank/DDBJ databases">
        <authorList>
            <person name="Chandra G."/>
            <person name="Truman W A."/>
        </authorList>
    </citation>
    <scope>NUCLEOTIDE SEQUENCE [LARGE SCALE GENOMIC DNA]</scope>
    <source>
        <strain evidence="3">PS704</strain>
    </source>
</reference>
<feature type="region of interest" description="Disordered" evidence="1">
    <location>
        <begin position="39"/>
        <end position="170"/>
    </location>
</feature>
<proteinExistence type="predicted"/>
<sequence length="170" mass="18884">MPGVDQHRQAGDDHQQTADPRHLGAFVEWRLRADRVPRLAQQQAQIQHQRRQQHHAVGPGQFFIPRQNEHQQAGADHQRNVQAHQLPRDPQRDDQRREPEGDENVEDAAADHAADGDVGVLRQRGLQADGHLRGAAAEGDDGQADDQRSDMQARGQAHGGAHHQLGTGDQ</sequence>
<dbReference type="EMBL" id="CABVHP010000061">
    <property type="protein sequence ID" value="VVO42146.1"/>
    <property type="molecule type" value="Genomic_DNA"/>
</dbReference>
<evidence type="ECO:0000313" key="2">
    <source>
        <dbReference type="EMBL" id="VVO42087.1"/>
    </source>
</evidence>
<feature type="compositionally biased region" description="Basic and acidic residues" evidence="1">
    <location>
        <begin position="1"/>
        <end position="22"/>
    </location>
</feature>
<dbReference type="EMBL" id="CABVHP010000060">
    <property type="protein sequence ID" value="VVO42087.1"/>
    <property type="molecule type" value="Genomic_DNA"/>
</dbReference>
<evidence type="ECO:0000256" key="1">
    <source>
        <dbReference type="SAM" id="MobiDB-lite"/>
    </source>
</evidence>
<accession>A0A5E7FS23</accession>
<protein>
    <submittedName>
        <fullName evidence="3">Uncharacterized protein</fullName>
    </submittedName>
</protein>
<dbReference type="Proteomes" id="UP000326557">
    <property type="component" value="Unassembled WGS sequence"/>
</dbReference>
<dbReference type="AlphaFoldDB" id="A0A5E7FS23"/>